<evidence type="ECO:0000256" key="1">
    <source>
        <dbReference type="SAM" id="MobiDB-lite"/>
    </source>
</evidence>
<protein>
    <submittedName>
        <fullName evidence="2">Uncharacterized protein</fullName>
    </submittedName>
</protein>
<feature type="region of interest" description="Disordered" evidence="1">
    <location>
        <begin position="28"/>
        <end position="48"/>
    </location>
</feature>
<accession>A0A0F9NSG5</accession>
<evidence type="ECO:0000313" key="2">
    <source>
        <dbReference type="EMBL" id="KKN14982.1"/>
    </source>
</evidence>
<dbReference type="EMBL" id="LAZR01003759">
    <property type="protein sequence ID" value="KKN14982.1"/>
    <property type="molecule type" value="Genomic_DNA"/>
</dbReference>
<dbReference type="AlphaFoldDB" id="A0A0F9NSG5"/>
<name>A0A0F9NSG5_9ZZZZ</name>
<proteinExistence type="predicted"/>
<gene>
    <name evidence="2" type="ORF">LCGC14_0990620</name>
</gene>
<organism evidence="2">
    <name type="scientific">marine sediment metagenome</name>
    <dbReference type="NCBI Taxonomy" id="412755"/>
    <lineage>
        <taxon>unclassified sequences</taxon>
        <taxon>metagenomes</taxon>
        <taxon>ecological metagenomes</taxon>
    </lineage>
</organism>
<sequence>MTIKEILAKFGKRDKQFQTAQKEEEIRAKIEKRKLTPNERDLNRRLEEKRQEEINEHLKRLKDEERSGMLKSKMMDTENMFNKEEGSNMLRQKSIFNIQKSSNSFFS</sequence>
<reference evidence="2" key="1">
    <citation type="journal article" date="2015" name="Nature">
        <title>Complex archaea that bridge the gap between prokaryotes and eukaryotes.</title>
        <authorList>
            <person name="Spang A."/>
            <person name="Saw J.H."/>
            <person name="Jorgensen S.L."/>
            <person name="Zaremba-Niedzwiedzka K."/>
            <person name="Martijn J."/>
            <person name="Lind A.E."/>
            <person name="van Eijk R."/>
            <person name="Schleper C."/>
            <person name="Guy L."/>
            <person name="Ettema T.J."/>
        </authorList>
    </citation>
    <scope>NUCLEOTIDE SEQUENCE</scope>
</reference>
<comment type="caution">
    <text evidence="2">The sequence shown here is derived from an EMBL/GenBank/DDBJ whole genome shotgun (WGS) entry which is preliminary data.</text>
</comment>